<sequence>MFVTLGEEIMLLSLDDGSGKARERMTAGWVVAGAFLLDLALAGRITAEDGRLRVVDAAPTGVPLLDGRLAAVAAWTEGRRTAKVAAWVTKDQSTAVRAAIDSLRERGLVTEERHRLLGLFPVRRYPEADGSVERELRARLTAAVLDGAEPDERTTGLIALLHGARLHRLAFPDLRRRQVEPRMAAIAEGQWAGEAVRQAIRTMQAAMVAVATTTAIAASSG</sequence>
<evidence type="ECO:0000313" key="5">
    <source>
        <dbReference type="EMBL" id="MFC5642375.1"/>
    </source>
</evidence>
<evidence type="ECO:0000256" key="4">
    <source>
        <dbReference type="ARBA" id="ARBA00023136"/>
    </source>
</evidence>
<dbReference type="Proteomes" id="UP001596066">
    <property type="component" value="Unassembled WGS sequence"/>
</dbReference>
<accession>A0ABW0V912</accession>
<dbReference type="InterPro" id="IPR008628">
    <property type="entry name" value="GPP34-like"/>
</dbReference>
<comment type="caution">
    <text evidence="5">The sequence shown here is derived from an EMBL/GenBank/DDBJ whole genome shotgun (WGS) entry which is preliminary data.</text>
</comment>
<comment type="subcellular location">
    <subcellularLocation>
        <location evidence="1">Golgi apparatus membrane</location>
        <topology evidence="1">Peripheral membrane protein</topology>
        <orientation evidence="1">Cytoplasmic side</orientation>
    </subcellularLocation>
</comment>
<keyword evidence="2" id="KW-0333">Golgi apparatus</keyword>
<dbReference type="Pfam" id="PF05719">
    <property type="entry name" value="GPP34"/>
    <property type="match status" value="1"/>
</dbReference>
<evidence type="ECO:0000256" key="3">
    <source>
        <dbReference type="ARBA" id="ARBA00023121"/>
    </source>
</evidence>
<dbReference type="Gene3D" id="1.10.3630.10">
    <property type="entry name" value="yeast vps74-n-term truncation variant domain like"/>
    <property type="match status" value="1"/>
</dbReference>
<protein>
    <submittedName>
        <fullName evidence="5">GPP34 family phosphoprotein</fullName>
    </submittedName>
</protein>
<organism evidence="5 6">
    <name type="scientific">Kitasatospora cinereorecta</name>
    <dbReference type="NCBI Taxonomy" id="285560"/>
    <lineage>
        <taxon>Bacteria</taxon>
        <taxon>Bacillati</taxon>
        <taxon>Actinomycetota</taxon>
        <taxon>Actinomycetes</taxon>
        <taxon>Kitasatosporales</taxon>
        <taxon>Streptomycetaceae</taxon>
        <taxon>Kitasatospora</taxon>
    </lineage>
</organism>
<dbReference type="RefSeq" id="WP_346140723.1">
    <property type="nucleotide sequence ID" value="NZ_BAAAUA010000002.1"/>
</dbReference>
<gene>
    <name evidence="5" type="ORF">ACFPZF_13565</name>
</gene>
<name>A0ABW0V912_9ACTN</name>
<keyword evidence="3" id="KW-0446">Lipid-binding</keyword>
<reference evidence="6" key="1">
    <citation type="journal article" date="2019" name="Int. J. Syst. Evol. Microbiol.">
        <title>The Global Catalogue of Microorganisms (GCM) 10K type strain sequencing project: providing services to taxonomists for standard genome sequencing and annotation.</title>
        <authorList>
            <consortium name="The Broad Institute Genomics Platform"/>
            <consortium name="The Broad Institute Genome Sequencing Center for Infectious Disease"/>
            <person name="Wu L."/>
            <person name="Ma J."/>
        </authorList>
    </citation>
    <scope>NUCLEOTIDE SEQUENCE [LARGE SCALE GENOMIC DNA]</scope>
    <source>
        <strain evidence="6">CGMCC 4.1622</strain>
    </source>
</reference>
<evidence type="ECO:0000256" key="2">
    <source>
        <dbReference type="ARBA" id="ARBA00023034"/>
    </source>
</evidence>
<keyword evidence="6" id="KW-1185">Reference proteome</keyword>
<proteinExistence type="predicted"/>
<dbReference type="InterPro" id="IPR038261">
    <property type="entry name" value="GPP34-like_sf"/>
</dbReference>
<evidence type="ECO:0000313" key="6">
    <source>
        <dbReference type="Proteomes" id="UP001596066"/>
    </source>
</evidence>
<keyword evidence="4" id="KW-0472">Membrane</keyword>
<evidence type="ECO:0000256" key="1">
    <source>
        <dbReference type="ARBA" id="ARBA00004255"/>
    </source>
</evidence>
<dbReference type="EMBL" id="JBHSOC010000019">
    <property type="protein sequence ID" value="MFC5642375.1"/>
    <property type="molecule type" value="Genomic_DNA"/>
</dbReference>